<feature type="domain" description="Trafficking protein particle complex subunit 13 N-terminal" evidence="2">
    <location>
        <begin position="26"/>
        <end position="158"/>
    </location>
</feature>
<dbReference type="InterPro" id="IPR055427">
    <property type="entry name" value="TRAPPC13_N"/>
</dbReference>
<dbReference type="Pfam" id="PF23643">
    <property type="entry name" value="TRAPPC13_C"/>
    <property type="match status" value="1"/>
</dbReference>
<evidence type="ECO:0000313" key="4">
    <source>
        <dbReference type="EMBL" id="EJK65296.1"/>
    </source>
</evidence>
<dbReference type="eggNOG" id="KOG2625">
    <property type="taxonomic scope" value="Eukaryota"/>
</dbReference>
<dbReference type="OMA" id="YMANGAK"/>
<comment type="caution">
    <text evidence="4">The sequence shown here is derived from an EMBL/GenBank/DDBJ whole genome shotgun (WGS) entry which is preliminary data.</text>
</comment>
<protein>
    <recommendedName>
        <fullName evidence="6">Trafficking protein particle complex subunit 13</fullName>
    </recommendedName>
</protein>
<dbReference type="Pfam" id="PF06159">
    <property type="entry name" value="TRAPPC13_N"/>
    <property type="match status" value="1"/>
</dbReference>
<evidence type="ECO:0000256" key="1">
    <source>
        <dbReference type="ARBA" id="ARBA00010785"/>
    </source>
</evidence>
<evidence type="ECO:0000259" key="2">
    <source>
        <dbReference type="Pfam" id="PF06159"/>
    </source>
</evidence>
<dbReference type="GO" id="GO:1990072">
    <property type="term" value="C:TRAPPIII protein complex"/>
    <property type="evidence" value="ECO:0007669"/>
    <property type="project" value="TreeGrafter"/>
</dbReference>
<evidence type="ECO:0000259" key="3">
    <source>
        <dbReference type="Pfam" id="PF23643"/>
    </source>
</evidence>
<dbReference type="PANTHER" id="PTHR13134">
    <property type="entry name" value="TRAFFICKING PROTEIN PARTICLE COMPLEX SUBUNIT 13"/>
    <property type="match status" value="1"/>
</dbReference>
<comment type="similarity">
    <text evidence="1">Belongs to the TRAPPC13 family.</text>
</comment>
<dbReference type="InterPro" id="IPR010378">
    <property type="entry name" value="TRAPPC13"/>
</dbReference>
<evidence type="ECO:0000313" key="5">
    <source>
        <dbReference type="Proteomes" id="UP000266841"/>
    </source>
</evidence>
<dbReference type="PANTHER" id="PTHR13134:SF3">
    <property type="entry name" value="TRAFFICKING PROTEIN PARTICLE COMPLEX SUBUNIT 13"/>
    <property type="match status" value="1"/>
</dbReference>
<dbReference type="OrthoDB" id="10250284at2759"/>
<accession>K0SWD5</accession>
<feature type="domain" description="Trafficking protein particle complex subunit 13 C-terminal" evidence="3">
    <location>
        <begin position="351"/>
        <end position="448"/>
    </location>
</feature>
<gene>
    <name evidence="4" type="ORF">THAOC_13857</name>
</gene>
<dbReference type="InterPro" id="IPR055428">
    <property type="entry name" value="TRAPPC13_C"/>
</dbReference>
<evidence type="ECO:0008006" key="6">
    <source>
        <dbReference type="Google" id="ProtNLM"/>
    </source>
</evidence>
<dbReference type="AlphaFoldDB" id="K0SWD5"/>
<name>K0SWD5_THAOC</name>
<proteinExistence type="inferred from homology"/>
<dbReference type="Proteomes" id="UP000266841">
    <property type="component" value="Unassembled WGS sequence"/>
</dbReference>
<reference evidence="4 5" key="1">
    <citation type="journal article" date="2012" name="Genome Biol.">
        <title>Genome and low-iron response of an oceanic diatom adapted to chronic iron limitation.</title>
        <authorList>
            <person name="Lommer M."/>
            <person name="Specht M."/>
            <person name="Roy A.S."/>
            <person name="Kraemer L."/>
            <person name="Andreson R."/>
            <person name="Gutowska M.A."/>
            <person name="Wolf J."/>
            <person name="Bergner S.V."/>
            <person name="Schilhabel M.B."/>
            <person name="Klostermeier U.C."/>
            <person name="Beiko R.G."/>
            <person name="Rosenstiel P."/>
            <person name="Hippler M."/>
            <person name="Laroche J."/>
        </authorList>
    </citation>
    <scope>NUCLEOTIDE SEQUENCE [LARGE SCALE GENOMIC DNA]</scope>
    <source>
        <strain evidence="4 5">CCMP1005</strain>
    </source>
</reference>
<dbReference type="EMBL" id="AGNL01016036">
    <property type="protein sequence ID" value="EJK65296.1"/>
    <property type="molecule type" value="Genomic_DNA"/>
</dbReference>
<sequence length="460" mass="48375">MATTQPPQVAAAASAIDDLLPSAVPTLKVMRLQAPQLGQAPSTLLSSEGTLSSNLMLPDSFGVIHVGETFAAYLGVLNAAADVSVRGLTVSAQLQTPSRRIVLPSRLDGTPADIEPSGGVDAIVARTLEEVGPHILRVEVGYVSNGQKSLRKFYRFNVTNPLSITESVVRGGDAKCLVTIRVQNTMEKPTKGAVTISDVRFQPSTGMASEQIALSEEGQGSVSALDLYDSCGRLQPGESYQYLFSVRAESEAAKLRGISYGDDLGQAVLTYHKAMGETGVIKSSLVVCPPTALGDEREDSAVTNFVVHGSGLSVDVAAAAAHRSLVGRGGSGDQQSLDERLPVTVEPISPPSTMTMGSPETVSLLVVNHSSQPMNIQLQMRMNEQSGVVTCGQSYLSVGEVGASGGSTTVDIRLIALVRGLFKIQGAYCVDLSTGTELKQPPLFQVFVQGNDSGVEEEKQ</sequence>
<keyword evidence="5" id="KW-1185">Reference proteome</keyword>
<organism evidence="4 5">
    <name type="scientific">Thalassiosira oceanica</name>
    <name type="common">Marine diatom</name>
    <dbReference type="NCBI Taxonomy" id="159749"/>
    <lineage>
        <taxon>Eukaryota</taxon>
        <taxon>Sar</taxon>
        <taxon>Stramenopiles</taxon>
        <taxon>Ochrophyta</taxon>
        <taxon>Bacillariophyta</taxon>
        <taxon>Coscinodiscophyceae</taxon>
        <taxon>Thalassiosirophycidae</taxon>
        <taxon>Thalassiosirales</taxon>
        <taxon>Thalassiosiraceae</taxon>
        <taxon>Thalassiosira</taxon>
    </lineage>
</organism>